<evidence type="ECO:0008006" key="4">
    <source>
        <dbReference type="Google" id="ProtNLM"/>
    </source>
</evidence>
<feature type="transmembrane region" description="Helical" evidence="1">
    <location>
        <begin position="67"/>
        <end position="86"/>
    </location>
</feature>
<dbReference type="EMBL" id="RBKT01000001">
    <property type="protein sequence ID" value="RKR92756.1"/>
    <property type="molecule type" value="Genomic_DNA"/>
</dbReference>
<gene>
    <name evidence="2" type="ORF">BDK92_7236</name>
</gene>
<evidence type="ECO:0000313" key="3">
    <source>
        <dbReference type="Proteomes" id="UP000277671"/>
    </source>
</evidence>
<dbReference type="Proteomes" id="UP000277671">
    <property type="component" value="Unassembled WGS sequence"/>
</dbReference>
<dbReference type="RefSeq" id="WP_121160705.1">
    <property type="nucleotide sequence ID" value="NZ_RBKT01000001.1"/>
</dbReference>
<keyword evidence="1" id="KW-0472">Membrane</keyword>
<evidence type="ECO:0000256" key="1">
    <source>
        <dbReference type="SAM" id="Phobius"/>
    </source>
</evidence>
<reference evidence="2 3" key="1">
    <citation type="submission" date="2018-10" db="EMBL/GenBank/DDBJ databases">
        <title>Sequencing the genomes of 1000 actinobacteria strains.</title>
        <authorList>
            <person name="Klenk H.-P."/>
        </authorList>
    </citation>
    <scope>NUCLEOTIDE SEQUENCE [LARGE SCALE GENOMIC DNA]</scope>
    <source>
        <strain evidence="2 3">DSM 45175</strain>
    </source>
</reference>
<sequence length="153" mass="15787">MSDVTPKPVTIFGREPATIIAAIAAVLAVVIGFMPDALTVNQSGAITAVLTALAGVWTAFKVRPIAPTIFTTLITTGATLLGTYGFDLTQSQVGVLSAASVALMTAIVVWPQSTPAADPRPTGVVPAASPTMTLTPTEVSLEALERTQRRQAQ</sequence>
<name>A0A495JUS1_9ACTN</name>
<feature type="transmembrane region" description="Helical" evidence="1">
    <location>
        <begin position="40"/>
        <end position="60"/>
    </location>
</feature>
<protein>
    <recommendedName>
        <fullName evidence="4">Holin</fullName>
    </recommendedName>
</protein>
<feature type="transmembrane region" description="Helical" evidence="1">
    <location>
        <begin position="17"/>
        <end position="34"/>
    </location>
</feature>
<keyword evidence="1" id="KW-1133">Transmembrane helix</keyword>
<keyword evidence="1" id="KW-0812">Transmembrane</keyword>
<accession>A0A495JUS1</accession>
<proteinExistence type="predicted"/>
<feature type="transmembrane region" description="Helical" evidence="1">
    <location>
        <begin position="92"/>
        <end position="110"/>
    </location>
</feature>
<dbReference type="OrthoDB" id="3401202at2"/>
<comment type="caution">
    <text evidence="2">The sequence shown here is derived from an EMBL/GenBank/DDBJ whole genome shotgun (WGS) entry which is preliminary data.</text>
</comment>
<dbReference type="AlphaFoldDB" id="A0A495JUS1"/>
<organism evidence="2 3">
    <name type="scientific">Micromonospora pisi</name>
    <dbReference type="NCBI Taxonomy" id="589240"/>
    <lineage>
        <taxon>Bacteria</taxon>
        <taxon>Bacillati</taxon>
        <taxon>Actinomycetota</taxon>
        <taxon>Actinomycetes</taxon>
        <taxon>Micromonosporales</taxon>
        <taxon>Micromonosporaceae</taxon>
        <taxon>Micromonospora</taxon>
    </lineage>
</organism>
<evidence type="ECO:0000313" key="2">
    <source>
        <dbReference type="EMBL" id="RKR92756.1"/>
    </source>
</evidence>
<keyword evidence="3" id="KW-1185">Reference proteome</keyword>